<dbReference type="PANTHER" id="PTHR45662">
    <property type="entry name" value="PHOSPHATIDYLINOSITIDE PHOSPHATASE SAC1"/>
    <property type="match status" value="1"/>
</dbReference>
<evidence type="ECO:0000256" key="1">
    <source>
        <dbReference type="SAM" id="MobiDB-lite"/>
    </source>
</evidence>
<feature type="region of interest" description="Disordered" evidence="1">
    <location>
        <begin position="23"/>
        <end position="47"/>
    </location>
</feature>
<feature type="compositionally biased region" description="Acidic residues" evidence="1">
    <location>
        <begin position="261"/>
        <end position="271"/>
    </location>
</feature>
<gene>
    <name evidence="4" type="ORF">EST38_g12505</name>
</gene>
<dbReference type="GO" id="GO:0005783">
    <property type="term" value="C:endoplasmic reticulum"/>
    <property type="evidence" value="ECO:0007669"/>
    <property type="project" value="TreeGrafter"/>
</dbReference>
<feature type="domain" description="HSac2" evidence="3">
    <location>
        <begin position="756"/>
        <end position="915"/>
    </location>
</feature>
<evidence type="ECO:0008006" key="6">
    <source>
        <dbReference type="Google" id="ProtNLM"/>
    </source>
</evidence>
<evidence type="ECO:0000259" key="2">
    <source>
        <dbReference type="PROSITE" id="PS50275"/>
    </source>
</evidence>
<feature type="compositionally biased region" description="Polar residues" evidence="1">
    <location>
        <begin position="212"/>
        <end position="223"/>
    </location>
</feature>
<dbReference type="STRING" id="2316362.A0A4Q2D282"/>
<dbReference type="Proteomes" id="UP000290288">
    <property type="component" value="Unassembled WGS sequence"/>
</dbReference>
<dbReference type="PROSITE" id="PS50275">
    <property type="entry name" value="SAC"/>
    <property type="match status" value="1"/>
</dbReference>
<dbReference type="GO" id="GO:0046856">
    <property type="term" value="P:phosphatidylinositol dephosphorylation"/>
    <property type="evidence" value="ECO:0007669"/>
    <property type="project" value="TreeGrafter"/>
</dbReference>
<feature type="domain" description="SAC" evidence="2">
    <location>
        <begin position="399"/>
        <end position="679"/>
    </location>
</feature>
<protein>
    <recommendedName>
        <fullName evidence="6">SAC domain-containing protein</fullName>
    </recommendedName>
</protein>
<evidence type="ECO:0000313" key="5">
    <source>
        <dbReference type="Proteomes" id="UP000290288"/>
    </source>
</evidence>
<dbReference type="GO" id="GO:0043812">
    <property type="term" value="F:phosphatidylinositol-4-phosphate phosphatase activity"/>
    <property type="evidence" value="ECO:0007669"/>
    <property type="project" value="TreeGrafter"/>
</dbReference>
<dbReference type="InterPro" id="IPR034753">
    <property type="entry name" value="hSac2"/>
</dbReference>
<comment type="caution">
    <text evidence="4">The sequence shown here is derived from an EMBL/GenBank/DDBJ whole genome shotgun (WGS) entry which is preliminary data.</text>
</comment>
<dbReference type="PROSITE" id="PS51791">
    <property type="entry name" value="HSAC2"/>
    <property type="match status" value="1"/>
</dbReference>
<dbReference type="InterPro" id="IPR022158">
    <property type="entry name" value="Inositol_phosphatase"/>
</dbReference>
<dbReference type="AlphaFoldDB" id="A0A4Q2D282"/>
<dbReference type="EMBL" id="SDEE01000943">
    <property type="protein sequence ID" value="RXW13347.1"/>
    <property type="molecule type" value="Genomic_DNA"/>
</dbReference>
<reference evidence="4 5" key="1">
    <citation type="submission" date="2019-01" db="EMBL/GenBank/DDBJ databases">
        <title>Draft genome sequence of Psathyrella aberdarensis IHI B618.</title>
        <authorList>
            <person name="Buettner E."/>
            <person name="Kellner H."/>
        </authorList>
    </citation>
    <scope>NUCLEOTIDE SEQUENCE [LARGE SCALE GENOMIC DNA]</scope>
    <source>
        <strain evidence="4 5">IHI B618</strain>
    </source>
</reference>
<feature type="region of interest" description="Disordered" evidence="1">
    <location>
        <begin position="212"/>
        <end position="295"/>
    </location>
</feature>
<feature type="compositionally biased region" description="Polar residues" evidence="1">
    <location>
        <begin position="231"/>
        <end position="246"/>
    </location>
</feature>
<keyword evidence="5" id="KW-1185">Reference proteome</keyword>
<proteinExistence type="predicted"/>
<feature type="region of interest" description="Disordered" evidence="1">
    <location>
        <begin position="314"/>
        <end position="340"/>
    </location>
</feature>
<evidence type="ECO:0000313" key="4">
    <source>
        <dbReference type="EMBL" id="RXW13347.1"/>
    </source>
</evidence>
<dbReference type="PANTHER" id="PTHR45662:SF7">
    <property type="entry name" value="SACI DOMAIN PROTEIN (AFU_ORTHOLOGUE AFUA_1G15890)"/>
    <property type="match status" value="1"/>
</dbReference>
<feature type="compositionally biased region" description="Low complexity" evidence="1">
    <location>
        <begin position="281"/>
        <end position="295"/>
    </location>
</feature>
<accession>A0A4Q2D282</accession>
<dbReference type="InterPro" id="IPR002013">
    <property type="entry name" value="SAC_dom"/>
</dbReference>
<feature type="compositionally biased region" description="Polar residues" evidence="1">
    <location>
        <begin position="323"/>
        <end position="332"/>
    </location>
</feature>
<dbReference type="OrthoDB" id="405996at2759"/>
<evidence type="ECO:0000259" key="3">
    <source>
        <dbReference type="PROSITE" id="PS51791"/>
    </source>
</evidence>
<sequence>MKKFFAKATKPFAINTDLANDLAKKGSSSKNDHASSKAATSKPGSAVPGLQPKYMLPAVPHPCPHDHLAIVAAKEGLLIRPQIPGQSRKNLGQPSSYLRISWRTSEVIEVHEKPESRPNDSTTTQSEGVDWQEAAVVYGIVGILELFSCSYLLAITSRTEVGTVLDPTHMVYAVKGVIAIPLVEDRARTVVCTLSARNAALSRPSLLPRLTSESILSPDSGTASVIPPEDATTNLPRNSSPRVQFSSDHDVKILTPVVTRDDEDVSADTDDPIPRPASAQSFNSDISSPSSENSIATSPVFKTLASRLSFWSRLSKRPPGPNSDATAETPSLSEFPLTDVTVHPPKSVAEERATLDKLMQAEAAEPEKVVEAIVNATAPPPNTNEERHRELEEKVVRECVRELTKGGMYFAYTFDITRSLQHKQEQIAKSQKQHALLQGLGALPSDDTSSSGLYSPYPKDGEKVSALAEPNPTLPLWRRVDKQFWWNESMSKAFIDAGVHPYVLPIMQGYFQASVLDIPIPFSDHTDPYAEGGLVDATGPEGGLVDYVPADYIVISRRSRYRAGLRYQRRGIDEEAHVANFVETETIMRVEREKQQNVFSYVQLRGSILASDRTHAQNLDALGRHFKRTVPLYGPHTIVNLAEQQGREAVITQNYREFAVEFNDKDVQYCEYDFHRETKGMNAGTSALKGDFTRTGKRDLSGMLNDGVNSLARMYTSTFSDWFSQAVIDFMLGYRTKAVFSEFLLKLQTTDPSHLIRLSKIRAEAVATCASRVLPEGEHLRSGWTLFAPEELNVKVGLKFEEKVLLLSAKALYIVSYDYTLEKVKLYTRVPLGDIIGIAKGAYILSPLEEASRDPEQNHGFVITWLTTRQESRVTSYSPDVILIFTTFESQERRNEVAQPCHPKPWQTKHTASIVLVGSEEKSFAAFKVLPIDPARIRRASSSHFSSAYAEVSDELMQGAGTCREAAHLIVEAVQSACEDLGNSRSGFVTAEDIVR</sequence>
<organism evidence="4 5">
    <name type="scientific">Candolleomyces aberdarensis</name>
    <dbReference type="NCBI Taxonomy" id="2316362"/>
    <lineage>
        <taxon>Eukaryota</taxon>
        <taxon>Fungi</taxon>
        <taxon>Dikarya</taxon>
        <taxon>Basidiomycota</taxon>
        <taxon>Agaricomycotina</taxon>
        <taxon>Agaricomycetes</taxon>
        <taxon>Agaricomycetidae</taxon>
        <taxon>Agaricales</taxon>
        <taxon>Agaricineae</taxon>
        <taxon>Psathyrellaceae</taxon>
        <taxon>Candolleomyces</taxon>
    </lineage>
</organism>
<dbReference type="Pfam" id="PF02383">
    <property type="entry name" value="Syja_N"/>
    <property type="match status" value="1"/>
</dbReference>
<name>A0A4Q2D282_9AGAR</name>
<dbReference type="Pfam" id="PF12456">
    <property type="entry name" value="hSac2"/>
    <property type="match status" value="1"/>
</dbReference>